<sequence>MNDFRTLVRRFRSDERGAFLVIFAVIAIALVAMAGAVVDFTMVQQTRNRAQVALDAAVLALQPKIYSLSEDALRDSAQALLSEALASPGIGATVETARKNTTNGQLYLEARLVVPTAFVTLVGVHEMPARLVAEATRRRLNVEVAMVLDNSSSMNQQSRMSNLKQAANNAADILFSNEDSQPNVFVGVVPFTEFVNVGTTNRNASWIDQTGTSPLSRVNFDSDDNSATAFAGPVNRFDLYSRVGATWRGCVEARPSPHDVSDTPPDINSPETLFVASFAPDEPDTRDNRGRDVFGNNYLSDTGGTCVQPAGAGSCRWVETRTQCDRNGRCDGSTTVSATYTAPNGMTTTGADVCSCSATPSGSGRVTITGDSTSETGRGSNRTLTRTMSCTYSAAMADLPEREAQERLCKYQGATVSNNREGPNMDCPIAAVLPLTNQRQSVKGRITAMVANGYTNIHQGAIWGFHMLSPAAPLTEATPYDQATYKVMILMTDGENTHPSSDTINGSARYVAYGYPSNGRLDGSAKGSLTADMDQLTKDTCDNAKQQGITIFTIGLNPPNQSTRDMLTHCATSSDHDFFPDEPSELNDIFATIASQLSNLRLAQ</sequence>
<proteinExistence type="predicted"/>
<dbReference type="EMBL" id="FPKU01000003">
    <property type="protein sequence ID" value="SFZ86165.1"/>
    <property type="molecule type" value="Genomic_DNA"/>
</dbReference>
<protein>
    <submittedName>
        <fullName evidence="3">Flp pilus assembly protein TadG</fullName>
    </submittedName>
</protein>
<keyword evidence="4" id="KW-1185">Reference proteome</keyword>
<keyword evidence="1" id="KW-0472">Membrane</keyword>
<accession>A0A1K2I1A8</accession>
<feature type="transmembrane region" description="Helical" evidence="1">
    <location>
        <begin position="18"/>
        <end position="38"/>
    </location>
</feature>
<keyword evidence="1" id="KW-0812">Transmembrane</keyword>
<feature type="domain" description="Putative Flp pilus-assembly TadG-like N-terminal" evidence="2">
    <location>
        <begin position="17"/>
        <end position="60"/>
    </location>
</feature>
<reference evidence="3 4" key="1">
    <citation type="submission" date="2016-11" db="EMBL/GenBank/DDBJ databases">
        <authorList>
            <person name="Jaros S."/>
            <person name="Januszkiewicz K."/>
            <person name="Wedrychowicz H."/>
        </authorList>
    </citation>
    <scope>NUCLEOTIDE SEQUENCE [LARGE SCALE GENOMIC DNA]</scope>
    <source>
        <strain evidence="3 4">ATCC 23634</strain>
    </source>
</reference>
<dbReference type="Proteomes" id="UP000183447">
    <property type="component" value="Unassembled WGS sequence"/>
</dbReference>
<dbReference type="Gene3D" id="3.40.50.410">
    <property type="entry name" value="von Willebrand factor, type A domain"/>
    <property type="match status" value="2"/>
</dbReference>
<dbReference type="InterPro" id="IPR028087">
    <property type="entry name" value="Tad_N"/>
</dbReference>
<name>A0A1K2I1A8_9HYPH</name>
<dbReference type="InterPro" id="IPR036465">
    <property type="entry name" value="vWFA_dom_sf"/>
</dbReference>
<dbReference type="STRING" id="665118.SAMN02983003_3339"/>
<evidence type="ECO:0000313" key="4">
    <source>
        <dbReference type="Proteomes" id="UP000183447"/>
    </source>
</evidence>
<gene>
    <name evidence="3" type="ORF">SAMN02983003_3339</name>
</gene>
<dbReference type="Pfam" id="PF13400">
    <property type="entry name" value="Tad"/>
    <property type="match status" value="1"/>
</dbReference>
<evidence type="ECO:0000259" key="2">
    <source>
        <dbReference type="Pfam" id="PF13400"/>
    </source>
</evidence>
<evidence type="ECO:0000256" key="1">
    <source>
        <dbReference type="SAM" id="Phobius"/>
    </source>
</evidence>
<evidence type="ECO:0000313" key="3">
    <source>
        <dbReference type="EMBL" id="SFZ86165.1"/>
    </source>
</evidence>
<dbReference type="AlphaFoldDB" id="A0A1K2I1A8"/>
<keyword evidence="1" id="KW-1133">Transmembrane helix</keyword>
<organism evidence="3 4">
    <name type="scientific">Devosia enhydra</name>
    <dbReference type="NCBI Taxonomy" id="665118"/>
    <lineage>
        <taxon>Bacteria</taxon>
        <taxon>Pseudomonadati</taxon>
        <taxon>Pseudomonadota</taxon>
        <taxon>Alphaproteobacteria</taxon>
        <taxon>Hyphomicrobiales</taxon>
        <taxon>Devosiaceae</taxon>
        <taxon>Devosia</taxon>
    </lineage>
</organism>
<dbReference type="SUPFAM" id="SSF53300">
    <property type="entry name" value="vWA-like"/>
    <property type="match status" value="1"/>
</dbReference>
<dbReference type="OrthoDB" id="7522752at2"/>
<dbReference type="RefSeq" id="WP_072345548.1">
    <property type="nucleotide sequence ID" value="NZ_FPKU01000003.1"/>
</dbReference>